<dbReference type="Proteomes" id="UP001497497">
    <property type="component" value="Unassembled WGS sequence"/>
</dbReference>
<dbReference type="Gene3D" id="1.10.510.10">
    <property type="entry name" value="Transferase(Phosphotransferase) domain 1"/>
    <property type="match status" value="1"/>
</dbReference>
<comment type="cofactor">
    <cofactor evidence="1">
        <name>Mn(2+)</name>
        <dbReference type="ChEBI" id="CHEBI:29035"/>
    </cofactor>
</comment>
<dbReference type="EC" id="2.7.11.30" evidence="5"/>
<dbReference type="FunFam" id="1.10.510.10:FF:000304">
    <property type="entry name" value="Receptor protein serine/threonine kinase"/>
    <property type="match status" value="1"/>
</dbReference>
<dbReference type="SMART" id="SM00467">
    <property type="entry name" value="GS"/>
    <property type="match status" value="1"/>
</dbReference>
<gene>
    <name evidence="24" type="ORF">GSLYS_00003216001</name>
</gene>
<dbReference type="InterPro" id="IPR008271">
    <property type="entry name" value="Ser/Thr_kinase_AS"/>
</dbReference>
<dbReference type="InterPro" id="IPR011009">
    <property type="entry name" value="Kinase-like_dom_sf"/>
</dbReference>
<keyword evidence="13 18" id="KW-0067">ATP-binding</keyword>
<dbReference type="PROSITE" id="PS00108">
    <property type="entry name" value="PROTEIN_KINASE_ST"/>
    <property type="match status" value="1"/>
</dbReference>
<keyword evidence="7" id="KW-0808">Transferase</keyword>
<proteinExistence type="inferred from homology"/>
<evidence type="ECO:0000313" key="25">
    <source>
        <dbReference type="Proteomes" id="UP001497497"/>
    </source>
</evidence>
<evidence type="ECO:0000256" key="13">
    <source>
        <dbReference type="ARBA" id="ARBA00022840"/>
    </source>
</evidence>
<evidence type="ECO:0000256" key="14">
    <source>
        <dbReference type="ARBA" id="ARBA00022842"/>
    </source>
</evidence>
<keyword evidence="12" id="KW-0418">Kinase</keyword>
<reference evidence="24 25" key="1">
    <citation type="submission" date="2024-04" db="EMBL/GenBank/DDBJ databases">
        <authorList>
            <consortium name="Genoscope - CEA"/>
            <person name="William W."/>
        </authorList>
    </citation>
    <scope>NUCLEOTIDE SEQUENCE [LARGE SCALE GENOMIC DNA]</scope>
</reference>
<dbReference type="EMBL" id="CAXITT010000042">
    <property type="protein sequence ID" value="CAL1529061.1"/>
    <property type="molecule type" value="Genomic_DNA"/>
</dbReference>
<keyword evidence="6" id="KW-0723">Serine/threonine-protein kinase</keyword>
<feature type="compositionally biased region" description="Low complexity" evidence="19">
    <location>
        <begin position="522"/>
        <end position="539"/>
    </location>
</feature>
<keyword evidence="16 20" id="KW-0472">Membrane</keyword>
<evidence type="ECO:0000256" key="5">
    <source>
        <dbReference type="ARBA" id="ARBA00012401"/>
    </source>
</evidence>
<dbReference type="PROSITE" id="PS00107">
    <property type="entry name" value="PROTEIN_KINASE_ATP"/>
    <property type="match status" value="1"/>
</dbReference>
<dbReference type="Pfam" id="PF08515">
    <property type="entry name" value="TGF_beta_GS"/>
    <property type="match status" value="1"/>
</dbReference>
<comment type="caution">
    <text evidence="24">The sequence shown here is derived from an EMBL/GenBank/DDBJ whole genome shotgun (WGS) entry which is preliminary data.</text>
</comment>
<keyword evidence="8 20" id="KW-0812">Transmembrane</keyword>
<feature type="chain" id="PRO_5043774475" description="receptor protein serine/threonine kinase" evidence="21">
    <location>
        <begin position="21"/>
        <end position="539"/>
    </location>
</feature>
<dbReference type="GO" id="GO:0005524">
    <property type="term" value="F:ATP binding"/>
    <property type="evidence" value="ECO:0007669"/>
    <property type="project" value="UniProtKB-UniRule"/>
</dbReference>
<evidence type="ECO:0000256" key="7">
    <source>
        <dbReference type="ARBA" id="ARBA00022679"/>
    </source>
</evidence>
<keyword evidence="10 21" id="KW-0732">Signal</keyword>
<evidence type="ECO:0000256" key="3">
    <source>
        <dbReference type="ARBA" id="ARBA00004479"/>
    </source>
</evidence>
<keyword evidence="11 18" id="KW-0547">Nucleotide-binding</keyword>
<evidence type="ECO:0000256" key="15">
    <source>
        <dbReference type="ARBA" id="ARBA00022989"/>
    </source>
</evidence>
<dbReference type="InterPro" id="IPR001245">
    <property type="entry name" value="Ser-Thr/Tyr_kinase_cat_dom"/>
</dbReference>
<evidence type="ECO:0000256" key="12">
    <source>
        <dbReference type="ARBA" id="ARBA00022777"/>
    </source>
</evidence>
<feature type="binding site" evidence="18">
    <location>
        <position position="235"/>
    </location>
    <ligand>
        <name>ATP</name>
        <dbReference type="ChEBI" id="CHEBI:30616"/>
    </ligand>
</feature>
<evidence type="ECO:0000256" key="18">
    <source>
        <dbReference type="PROSITE-ProRule" id="PRU10141"/>
    </source>
</evidence>
<dbReference type="PANTHER" id="PTHR23255">
    <property type="entry name" value="TRANSFORMING GROWTH FACTOR-BETA RECEPTOR TYPE I AND II"/>
    <property type="match status" value="1"/>
</dbReference>
<feature type="transmembrane region" description="Helical" evidence="20">
    <location>
        <begin position="124"/>
        <end position="149"/>
    </location>
</feature>
<evidence type="ECO:0000256" key="17">
    <source>
        <dbReference type="ARBA" id="ARBA00023170"/>
    </source>
</evidence>
<dbReference type="SMART" id="SM00220">
    <property type="entry name" value="S_TKc"/>
    <property type="match status" value="1"/>
</dbReference>
<comment type="subcellular location">
    <subcellularLocation>
        <location evidence="3">Membrane</location>
        <topology evidence="3">Single-pass type I membrane protein</topology>
    </subcellularLocation>
</comment>
<evidence type="ECO:0000259" key="22">
    <source>
        <dbReference type="PROSITE" id="PS50011"/>
    </source>
</evidence>
<evidence type="ECO:0000256" key="10">
    <source>
        <dbReference type="ARBA" id="ARBA00022729"/>
    </source>
</evidence>
<dbReference type="GO" id="GO:0071363">
    <property type="term" value="P:cellular response to growth factor stimulus"/>
    <property type="evidence" value="ECO:0007669"/>
    <property type="project" value="TreeGrafter"/>
</dbReference>
<dbReference type="AlphaFoldDB" id="A0AAV2H9Z4"/>
<keyword evidence="14" id="KW-0460">Magnesium</keyword>
<comment type="similarity">
    <text evidence="4">Belongs to the protein kinase superfamily. TKL Ser/Thr protein kinase family. TGFB receptor subfamily.</text>
</comment>
<dbReference type="InterPro" id="IPR000333">
    <property type="entry name" value="TGFB_receptor"/>
</dbReference>
<evidence type="ECO:0000256" key="4">
    <source>
        <dbReference type="ARBA" id="ARBA00009605"/>
    </source>
</evidence>
<evidence type="ECO:0000256" key="6">
    <source>
        <dbReference type="ARBA" id="ARBA00022527"/>
    </source>
</evidence>
<dbReference type="Gene3D" id="3.30.200.20">
    <property type="entry name" value="Phosphorylase Kinase, domain 1"/>
    <property type="match status" value="1"/>
</dbReference>
<dbReference type="Gene3D" id="2.10.60.10">
    <property type="entry name" value="CD59"/>
    <property type="match status" value="1"/>
</dbReference>
<name>A0AAV2H9Z4_LYMST</name>
<evidence type="ECO:0000256" key="19">
    <source>
        <dbReference type="SAM" id="MobiDB-lite"/>
    </source>
</evidence>
<dbReference type="InterPro" id="IPR045860">
    <property type="entry name" value="Snake_toxin-like_sf"/>
</dbReference>
<evidence type="ECO:0000313" key="24">
    <source>
        <dbReference type="EMBL" id="CAL1529061.1"/>
    </source>
</evidence>
<keyword evidence="17" id="KW-0675">Receptor</keyword>
<protein>
    <recommendedName>
        <fullName evidence="5">receptor protein serine/threonine kinase</fullName>
        <ecNumber evidence="5">2.7.11.30</ecNumber>
    </recommendedName>
</protein>
<dbReference type="GO" id="GO:0043235">
    <property type="term" value="C:receptor complex"/>
    <property type="evidence" value="ECO:0007669"/>
    <property type="project" value="TreeGrafter"/>
</dbReference>
<dbReference type="PANTHER" id="PTHR23255:SF72">
    <property type="entry name" value="RECEPTOR PROTEIN SERINE_THREONINE KINASE"/>
    <property type="match status" value="1"/>
</dbReference>
<keyword evidence="25" id="KW-1185">Reference proteome</keyword>
<feature type="signal peptide" evidence="21">
    <location>
        <begin position="1"/>
        <end position="20"/>
    </location>
</feature>
<dbReference type="InterPro" id="IPR003605">
    <property type="entry name" value="GS_dom"/>
</dbReference>
<dbReference type="InterPro" id="IPR000472">
    <property type="entry name" value="Activin_recp"/>
</dbReference>
<accession>A0AAV2H9Z4</accession>
<feature type="domain" description="GS" evidence="23">
    <location>
        <begin position="174"/>
        <end position="207"/>
    </location>
</feature>
<keyword evidence="9" id="KW-0479">Metal-binding</keyword>
<evidence type="ECO:0000256" key="20">
    <source>
        <dbReference type="SAM" id="Phobius"/>
    </source>
</evidence>
<evidence type="ECO:0000256" key="1">
    <source>
        <dbReference type="ARBA" id="ARBA00001936"/>
    </source>
</evidence>
<evidence type="ECO:0000259" key="23">
    <source>
        <dbReference type="PROSITE" id="PS51256"/>
    </source>
</evidence>
<dbReference type="InterPro" id="IPR017441">
    <property type="entry name" value="Protein_kinase_ATP_BS"/>
</dbReference>
<dbReference type="SUPFAM" id="SSF56112">
    <property type="entry name" value="Protein kinase-like (PK-like)"/>
    <property type="match status" value="1"/>
</dbReference>
<dbReference type="PROSITE" id="PS50011">
    <property type="entry name" value="PROTEIN_KINASE_DOM"/>
    <property type="match status" value="1"/>
</dbReference>
<keyword evidence="15 20" id="KW-1133">Transmembrane helix</keyword>
<evidence type="ECO:0000256" key="21">
    <source>
        <dbReference type="SAM" id="SignalP"/>
    </source>
</evidence>
<dbReference type="GO" id="GO:0004675">
    <property type="term" value="F:transmembrane receptor protein serine/threonine kinase activity"/>
    <property type="evidence" value="ECO:0007669"/>
    <property type="project" value="UniProtKB-EC"/>
</dbReference>
<evidence type="ECO:0000256" key="9">
    <source>
        <dbReference type="ARBA" id="ARBA00022723"/>
    </source>
</evidence>
<feature type="domain" description="Protein kinase" evidence="22">
    <location>
        <begin position="208"/>
        <end position="499"/>
    </location>
</feature>
<sequence length="539" mass="60351">MMSIQRSMLLIFTLILTVIGNPVTLSLNATKTDYKCACDPPDCGPSNNGKYCLTPGKCYVHKQMLNGEYYMVRNCFASVEHSNLNCHSNVEAAYFKCCEGELCNLALTVDPLPATVLENKDISFVLKLIIAGAAVLSACTVFFVLAFLFRHIWRKRRAEGLLPNAEARLLEDDSMYKGFQDGLKQDQWSTGSGSGQPILVRRTVGKQVTLIEKIGKGRFGEVWRGKWLDEDVAVKTFSSIDETSWNHETEIYNTGMLRHENILGYYASDTVGILSCTQNWLIVHYHHNGSLYDYLQRSDIDMEEMLTLAHSAAAGLAHLHNEIKEGTGKHEKPAIAHRDIKSKNILVKDNGQCCLGDLGHAVRSDKLDVDIDLGKLVSRVGTKRYMAPEVLTETLNPGFFESFKCADVYSFGLVLWEIARRARPFADEYRVPFWDVVPADPGFPDMLQVVAVEQQRPPIPNKWSKEPLMCEMAKIICECWAQNPKSRLTILRVKKNLFNMLKLTTGDRAEKTEKLSPKIVDSSSGSSSGNSSGNFSIRS</sequence>
<dbReference type="Pfam" id="PF01064">
    <property type="entry name" value="Activin_recp"/>
    <property type="match status" value="1"/>
</dbReference>
<evidence type="ECO:0000256" key="16">
    <source>
        <dbReference type="ARBA" id="ARBA00023136"/>
    </source>
</evidence>
<organism evidence="24 25">
    <name type="scientific">Lymnaea stagnalis</name>
    <name type="common">Great pond snail</name>
    <name type="synonym">Helix stagnalis</name>
    <dbReference type="NCBI Taxonomy" id="6523"/>
    <lineage>
        <taxon>Eukaryota</taxon>
        <taxon>Metazoa</taxon>
        <taxon>Spiralia</taxon>
        <taxon>Lophotrochozoa</taxon>
        <taxon>Mollusca</taxon>
        <taxon>Gastropoda</taxon>
        <taxon>Heterobranchia</taxon>
        <taxon>Euthyneura</taxon>
        <taxon>Panpulmonata</taxon>
        <taxon>Hygrophila</taxon>
        <taxon>Lymnaeoidea</taxon>
        <taxon>Lymnaeidae</taxon>
        <taxon>Lymnaea</taxon>
    </lineage>
</organism>
<dbReference type="SUPFAM" id="SSF57302">
    <property type="entry name" value="Snake toxin-like"/>
    <property type="match status" value="1"/>
</dbReference>
<evidence type="ECO:0000256" key="2">
    <source>
        <dbReference type="ARBA" id="ARBA00001946"/>
    </source>
</evidence>
<dbReference type="GO" id="GO:0005886">
    <property type="term" value="C:plasma membrane"/>
    <property type="evidence" value="ECO:0007669"/>
    <property type="project" value="TreeGrafter"/>
</dbReference>
<evidence type="ECO:0000256" key="8">
    <source>
        <dbReference type="ARBA" id="ARBA00022692"/>
    </source>
</evidence>
<dbReference type="PROSITE" id="PS51256">
    <property type="entry name" value="GS"/>
    <property type="match status" value="1"/>
</dbReference>
<evidence type="ECO:0000256" key="11">
    <source>
        <dbReference type="ARBA" id="ARBA00022741"/>
    </source>
</evidence>
<feature type="region of interest" description="Disordered" evidence="19">
    <location>
        <begin position="512"/>
        <end position="539"/>
    </location>
</feature>
<dbReference type="InterPro" id="IPR000719">
    <property type="entry name" value="Prot_kinase_dom"/>
</dbReference>
<dbReference type="Pfam" id="PF07714">
    <property type="entry name" value="PK_Tyr_Ser-Thr"/>
    <property type="match status" value="1"/>
</dbReference>
<comment type="cofactor">
    <cofactor evidence="2">
        <name>Mg(2+)</name>
        <dbReference type="ChEBI" id="CHEBI:18420"/>
    </cofactor>
</comment>